<dbReference type="PANTHER" id="PTHR42909">
    <property type="entry name" value="ZGC:136858"/>
    <property type="match status" value="1"/>
</dbReference>
<name>A0ABV9AWY6_9ACTN</name>
<dbReference type="InterPro" id="IPR007342">
    <property type="entry name" value="PsuG"/>
</dbReference>
<keyword evidence="8" id="KW-1185">Reference proteome</keyword>
<organism evidence="7 8">
    <name type="scientific">Streptomyces vulcanius</name>
    <dbReference type="NCBI Taxonomy" id="1441876"/>
    <lineage>
        <taxon>Bacteria</taxon>
        <taxon>Bacillati</taxon>
        <taxon>Actinomycetota</taxon>
        <taxon>Actinomycetes</taxon>
        <taxon>Kitasatosporales</taxon>
        <taxon>Streptomycetaceae</taxon>
        <taxon>Streptomyces</taxon>
    </lineage>
</organism>
<gene>
    <name evidence="6" type="primary">psuG</name>
    <name evidence="7" type="ORF">ACFPIH_30495</name>
</gene>
<dbReference type="SUPFAM" id="SSF110581">
    <property type="entry name" value="Indigoidine synthase A-like"/>
    <property type="match status" value="1"/>
</dbReference>
<dbReference type="EC" id="4.2.1.70" evidence="6"/>
<keyword evidence="2 6" id="KW-0378">Hydrolase</keyword>
<evidence type="ECO:0000256" key="1">
    <source>
        <dbReference type="ARBA" id="ARBA00022723"/>
    </source>
</evidence>
<keyword evidence="3 6" id="KW-0464">Manganese</keyword>
<evidence type="ECO:0000256" key="6">
    <source>
        <dbReference type="HAMAP-Rule" id="MF_01876"/>
    </source>
</evidence>
<feature type="binding site" evidence="6">
    <location>
        <position position="89"/>
    </location>
    <ligand>
        <name>substrate</name>
    </ligand>
</feature>
<evidence type="ECO:0000256" key="5">
    <source>
        <dbReference type="ARBA" id="ARBA00023295"/>
    </source>
</evidence>
<dbReference type="GO" id="GO:0016798">
    <property type="term" value="F:hydrolase activity, acting on glycosyl bonds"/>
    <property type="evidence" value="ECO:0007669"/>
    <property type="project" value="UniProtKB-KW"/>
</dbReference>
<feature type="binding site" evidence="6">
    <location>
        <position position="141"/>
    </location>
    <ligand>
        <name>Mn(2+)</name>
        <dbReference type="ChEBI" id="CHEBI:29035"/>
    </ligand>
</feature>
<comment type="subunit">
    <text evidence="6">Homotrimer.</text>
</comment>
<comment type="caution">
    <text evidence="7">The sequence shown here is derived from an EMBL/GenBank/DDBJ whole genome shotgun (WGS) entry which is preliminary data.</text>
</comment>
<feature type="binding site" evidence="6">
    <location>
        <position position="109"/>
    </location>
    <ligand>
        <name>substrate</name>
    </ligand>
</feature>
<accession>A0ABV9AWY6</accession>
<protein>
    <recommendedName>
        <fullName evidence="6">Pseudouridine-5'-phosphate glycosidase</fullName>
        <shortName evidence="6">PsiMP glycosidase</shortName>
        <ecNumber evidence="6">4.2.1.70</ecNumber>
    </recommendedName>
</protein>
<proteinExistence type="inferred from homology"/>
<keyword evidence="1 6" id="KW-0479">Metal-binding</keyword>
<evidence type="ECO:0000313" key="7">
    <source>
        <dbReference type="EMBL" id="MFC4503790.1"/>
    </source>
</evidence>
<evidence type="ECO:0000256" key="3">
    <source>
        <dbReference type="ARBA" id="ARBA00023211"/>
    </source>
</evidence>
<evidence type="ECO:0000313" key="8">
    <source>
        <dbReference type="Proteomes" id="UP001595839"/>
    </source>
</evidence>
<reference evidence="8" key="1">
    <citation type="journal article" date="2019" name="Int. J. Syst. Evol. Microbiol.">
        <title>The Global Catalogue of Microorganisms (GCM) 10K type strain sequencing project: providing services to taxonomists for standard genome sequencing and annotation.</title>
        <authorList>
            <consortium name="The Broad Institute Genomics Platform"/>
            <consortium name="The Broad Institute Genome Sequencing Center for Infectious Disease"/>
            <person name="Wu L."/>
            <person name="Ma J."/>
        </authorList>
    </citation>
    <scope>NUCLEOTIDE SEQUENCE [LARGE SCALE GENOMIC DNA]</scope>
    <source>
        <strain evidence="8">CGMCC 4.7177</strain>
    </source>
</reference>
<comment type="catalytic activity">
    <reaction evidence="6">
        <text>D-ribose 5-phosphate + uracil = psi-UMP + H2O</text>
        <dbReference type="Rhea" id="RHEA:18337"/>
        <dbReference type="ChEBI" id="CHEBI:15377"/>
        <dbReference type="ChEBI" id="CHEBI:17568"/>
        <dbReference type="ChEBI" id="CHEBI:58380"/>
        <dbReference type="ChEBI" id="CHEBI:78346"/>
        <dbReference type="EC" id="4.2.1.70"/>
    </reaction>
</comment>
<dbReference type="RefSeq" id="WP_381179186.1">
    <property type="nucleotide sequence ID" value="NZ_JBHSFK010000022.1"/>
</dbReference>
<dbReference type="Gene3D" id="3.40.1790.10">
    <property type="entry name" value="Indigoidine synthase domain"/>
    <property type="match status" value="1"/>
</dbReference>
<sequence length="310" mass="32159">MTVPHPRLTLTDEVRAALHDGRPVVALESTIISHGMPYPQNVEMATQVEEIVREGGAVPATVAVLHGRPCVGLTPAQLELLATSKDVTKASVRDLAYVMARGGHGATTVAATMRLAALAGISVFVTGGIGGVHRGAPVTFDISADLTELAATDVAVISAGVKSILDIGLTLETLETLGVPVLGYGTDDFPAFYSRSSGFPSPMRVDSAREIAAVMHARWDLGISGGVSVANPVPEADEIPASRMDGIIEQALDEMEKAGISGKAATPYLLGRIVELTDGASLRTNIALVKNNARLGARIATEYAGCSTTP</sequence>
<dbReference type="HAMAP" id="MF_01876">
    <property type="entry name" value="PsiMP_glycosidase"/>
    <property type="match status" value="1"/>
</dbReference>
<dbReference type="Proteomes" id="UP001595839">
    <property type="component" value="Unassembled WGS sequence"/>
</dbReference>
<comment type="similarity">
    <text evidence="6">Belongs to the pseudouridine-5'-phosphate glycosidase family.</text>
</comment>
<comment type="cofactor">
    <cofactor evidence="6">
        <name>Mn(2+)</name>
        <dbReference type="ChEBI" id="CHEBI:29035"/>
    </cofactor>
    <text evidence="6">Binds 1 Mn(2+) ion per subunit.</text>
</comment>
<feature type="active site" description="Proton donor" evidence="6">
    <location>
        <position position="28"/>
    </location>
</feature>
<feature type="active site" description="Nucleophile" evidence="6">
    <location>
        <position position="162"/>
    </location>
</feature>
<dbReference type="PANTHER" id="PTHR42909:SF1">
    <property type="entry name" value="CARBOHYDRATE KINASE PFKB DOMAIN-CONTAINING PROTEIN"/>
    <property type="match status" value="1"/>
</dbReference>
<comment type="function">
    <text evidence="6">Catalyzes the reversible cleavage of pseudouridine 5'-phosphate (PsiMP) to ribose 5-phosphate and uracil. Functions biologically in the cleavage direction, as part of a pseudouridine degradation pathway.</text>
</comment>
<keyword evidence="5 6" id="KW-0326">Glycosidase</keyword>
<feature type="binding site" evidence="6">
    <location>
        <begin position="143"/>
        <end position="145"/>
    </location>
    <ligand>
        <name>substrate</name>
    </ligand>
</feature>
<dbReference type="EMBL" id="JBHSFK010000022">
    <property type="protein sequence ID" value="MFC4503790.1"/>
    <property type="molecule type" value="Genomic_DNA"/>
</dbReference>
<dbReference type="InterPro" id="IPR022830">
    <property type="entry name" value="Indigdn_synthA-like"/>
</dbReference>
<evidence type="ECO:0000256" key="4">
    <source>
        <dbReference type="ARBA" id="ARBA00023239"/>
    </source>
</evidence>
<dbReference type="Pfam" id="PF04227">
    <property type="entry name" value="Indigoidine_A"/>
    <property type="match status" value="1"/>
</dbReference>
<keyword evidence="4 6" id="KW-0456">Lyase</keyword>
<evidence type="ECO:0000256" key="2">
    <source>
        <dbReference type="ARBA" id="ARBA00022801"/>
    </source>
</evidence>